<reference evidence="2" key="1">
    <citation type="submission" date="2023-03" db="EMBL/GenBank/DDBJ databases">
        <title>Massive genome expansion in bonnet fungi (Mycena s.s.) driven by repeated elements and novel gene families across ecological guilds.</title>
        <authorList>
            <consortium name="Lawrence Berkeley National Laboratory"/>
            <person name="Harder C.B."/>
            <person name="Miyauchi S."/>
            <person name="Viragh M."/>
            <person name="Kuo A."/>
            <person name="Thoen E."/>
            <person name="Andreopoulos B."/>
            <person name="Lu D."/>
            <person name="Skrede I."/>
            <person name="Drula E."/>
            <person name="Henrissat B."/>
            <person name="Morin E."/>
            <person name="Kohler A."/>
            <person name="Barry K."/>
            <person name="LaButti K."/>
            <person name="Morin E."/>
            <person name="Salamov A."/>
            <person name="Lipzen A."/>
            <person name="Mereny Z."/>
            <person name="Hegedus B."/>
            <person name="Baldrian P."/>
            <person name="Stursova M."/>
            <person name="Weitz H."/>
            <person name="Taylor A."/>
            <person name="Grigoriev I.V."/>
            <person name="Nagy L.G."/>
            <person name="Martin F."/>
            <person name="Kauserud H."/>
        </authorList>
    </citation>
    <scope>NUCLEOTIDE SEQUENCE</scope>
    <source>
        <strain evidence="2">CBHHK067</strain>
    </source>
</reference>
<comment type="caution">
    <text evidence="2">The sequence shown here is derived from an EMBL/GenBank/DDBJ whole genome shotgun (WGS) entry which is preliminary data.</text>
</comment>
<dbReference type="GO" id="GO:0016020">
    <property type="term" value="C:membrane"/>
    <property type="evidence" value="ECO:0007669"/>
    <property type="project" value="TreeGrafter"/>
</dbReference>
<dbReference type="AlphaFoldDB" id="A0AAD7GBY8"/>
<proteinExistence type="predicted"/>
<dbReference type="InterPro" id="IPR022742">
    <property type="entry name" value="Hydrolase_4"/>
</dbReference>
<dbReference type="Gene3D" id="3.40.50.1820">
    <property type="entry name" value="alpha/beta hydrolase"/>
    <property type="match status" value="1"/>
</dbReference>
<dbReference type="Proteomes" id="UP001221757">
    <property type="component" value="Unassembled WGS sequence"/>
</dbReference>
<keyword evidence="3" id="KW-1185">Reference proteome</keyword>
<dbReference type="PANTHER" id="PTHR12277">
    <property type="entry name" value="ALPHA/BETA HYDROLASE DOMAIN-CONTAINING PROTEIN"/>
    <property type="match status" value="1"/>
</dbReference>
<dbReference type="Pfam" id="PF12146">
    <property type="entry name" value="Hydrolase_4"/>
    <property type="match status" value="1"/>
</dbReference>
<dbReference type="SUPFAM" id="SSF53474">
    <property type="entry name" value="alpha/beta-Hydrolases"/>
    <property type="match status" value="1"/>
</dbReference>
<accession>A0AAD7GBY8</accession>
<dbReference type="InterPro" id="IPR029058">
    <property type="entry name" value="AB_hydrolase_fold"/>
</dbReference>
<evidence type="ECO:0000313" key="3">
    <source>
        <dbReference type="Proteomes" id="UP001221757"/>
    </source>
</evidence>
<keyword evidence="2" id="KW-0378">Hydrolase</keyword>
<organism evidence="2 3">
    <name type="scientific">Mycena rosella</name>
    <name type="common">Pink bonnet</name>
    <name type="synonym">Agaricus rosellus</name>
    <dbReference type="NCBI Taxonomy" id="1033263"/>
    <lineage>
        <taxon>Eukaryota</taxon>
        <taxon>Fungi</taxon>
        <taxon>Dikarya</taxon>
        <taxon>Basidiomycota</taxon>
        <taxon>Agaricomycotina</taxon>
        <taxon>Agaricomycetes</taxon>
        <taxon>Agaricomycetidae</taxon>
        <taxon>Agaricales</taxon>
        <taxon>Marasmiineae</taxon>
        <taxon>Mycenaceae</taxon>
        <taxon>Mycena</taxon>
    </lineage>
</organism>
<evidence type="ECO:0000259" key="1">
    <source>
        <dbReference type="Pfam" id="PF12146"/>
    </source>
</evidence>
<dbReference type="EMBL" id="JARKIE010000151">
    <property type="protein sequence ID" value="KAJ7675178.1"/>
    <property type="molecule type" value="Genomic_DNA"/>
</dbReference>
<name>A0AAD7GBY8_MYCRO</name>
<dbReference type="GO" id="GO:0008474">
    <property type="term" value="F:palmitoyl-(protein) hydrolase activity"/>
    <property type="evidence" value="ECO:0007669"/>
    <property type="project" value="TreeGrafter"/>
</dbReference>
<protein>
    <submittedName>
        <fullName evidence="2">Alpha/Beta hydrolase protein</fullName>
    </submittedName>
</protein>
<sequence>MTTQILFAVTPAARPSFLVYPAAFHDRRSSESYSSIFLNSKVEITTSDGVILRCCMFPPDALAALQRYPQAGPSQSMPHKKAPIATVIVFHGNGMDYGDLEPVAEGFLKLGCNVLMVSYRGYVDSEGTPSEKGLRRDAQAALDHVSGDPELSKIPIILYGLSLGGAVATDLASRNPSAISALIIENTFESLPRIVRRWPYIGVFSFLCTQKWDSAAKLPRIPARTPILMLSGGWDHVVPPMHMAALWRISRTRGGVGPVSEKDRFESFAHGGHFGTFECPGYWEKVGEFVSAVTSTTTDGWKGIGVQDLNSQDLNVGLQGEA</sequence>
<gene>
    <name evidence="2" type="ORF">B0H17DRAFT_1081382</name>
</gene>
<feature type="domain" description="Serine aminopeptidase S33" evidence="1">
    <location>
        <begin position="82"/>
        <end position="187"/>
    </location>
</feature>
<evidence type="ECO:0000313" key="2">
    <source>
        <dbReference type="EMBL" id="KAJ7675178.1"/>
    </source>
</evidence>
<dbReference type="PANTHER" id="PTHR12277:SF81">
    <property type="entry name" value="PROTEIN ABHD13"/>
    <property type="match status" value="1"/>
</dbReference>